<dbReference type="Gene3D" id="1.20.1280.50">
    <property type="match status" value="1"/>
</dbReference>
<reference evidence="1" key="1">
    <citation type="journal article" date="2019" name="Environ. Microbiol.">
        <title>Fungal ecological strategies reflected in gene transcription - a case study of two litter decomposers.</title>
        <authorList>
            <person name="Barbi F."/>
            <person name="Kohler A."/>
            <person name="Barry K."/>
            <person name="Baskaran P."/>
            <person name="Daum C."/>
            <person name="Fauchery L."/>
            <person name="Ihrmark K."/>
            <person name="Kuo A."/>
            <person name="LaButti K."/>
            <person name="Lipzen A."/>
            <person name="Morin E."/>
            <person name="Grigoriev I.V."/>
            <person name="Henrissat B."/>
            <person name="Lindahl B."/>
            <person name="Martin F."/>
        </authorList>
    </citation>
    <scope>NUCLEOTIDE SEQUENCE</scope>
    <source>
        <strain evidence="1">JB14</strain>
    </source>
</reference>
<sequence>MAQYLAQNRIDGPLWLEPDELFFIRTRLAASETRAEHLINELKLQDLDETHTSELIHRKDATLVEIASLRNILSPIRRIPFEILSDIFQLSCLPEDGIFTSDYDIVRFTSRISCVCVAWRSIAHSTPQIWSKICLSVRKHPKVFVADVIWIKDWIERSKGLPLELYLNLVINIGEGLDRQAAQIINSVLAFRHCIRLLSITAFPKTFLPLFRLPRSSLPLLEKVFLSMCCRDSDARTILNSFPRGIEAFLETPQVKACQHRRT</sequence>
<evidence type="ECO:0000313" key="2">
    <source>
        <dbReference type="Proteomes" id="UP000799118"/>
    </source>
</evidence>
<keyword evidence="2" id="KW-1185">Reference proteome</keyword>
<dbReference type="OrthoDB" id="3268380at2759"/>
<organism evidence="1 2">
    <name type="scientific">Gymnopus androsaceus JB14</name>
    <dbReference type="NCBI Taxonomy" id="1447944"/>
    <lineage>
        <taxon>Eukaryota</taxon>
        <taxon>Fungi</taxon>
        <taxon>Dikarya</taxon>
        <taxon>Basidiomycota</taxon>
        <taxon>Agaricomycotina</taxon>
        <taxon>Agaricomycetes</taxon>
        <taxon>Agaricomycetidae</taxon>
        <taxon>Agaricales</taxon>
        <taxon>Marasmiineae</taxon>
        <taxon>Omphalotaceae</taxon>
        <taxon>Gymnopus</taxon>
    </lineage>
</organism>
<evidence type="ECO:0000313" key="1">
    <source>
        <dbReference type="EMBL" id="KAE9395947.1"/>
    </source>
</evidence>
<gene>
    <name evidence="1" type="ORF">BT96DRAFT_134773</name>
</gene>
<dbReference type="EMBL" id="ML769522">
    <property type="protein sequence ID" value="KAE9395947.1"/>
    <property type="molecule type" value="Genomic_DNA"/>
</dbReference>
<accession>A0A6A4HFE2</accession>
<dbReference type="AlphaFoldDB" id="A0A6A4HFE2"/>
<protein>
    <submittedName>
        <fullName evidence="1">Uncharacterized protein</fullName>
    </submittedName>
</protein>
<name>A0A6A4HFE2_9AGAR</name>
<dbReference type="Proteomes" id="UP000799118">
    <property type="component" value="Unassembled WGS sequence"/>
</dbReference>
<proteinExistence type="predicted"/>